<keyword evidence="1" id="KW-0012">Acyltransferase</keyword>
<sequence>MNFDPYRYQYPSRRNVVYGSKGMVATSHPLAAQAGLEILKKGGNAIDAAIAAAAALTVVEPTSNGLGSDNFAIIWKDGKLHGINGSGRAPLSFDLDKFRARGWEKVPEQGWPSATVPAAPKTWAVLAETMGNLPLTETLAPAISYARDGHAVGVTVAHNWRLAFEKYSRILKGREFEVWFNTFCPEGRSPRAGELWRCLDQAYTLELIAKTNAESFYAGEIAEKIIAFSNRTGGFYSQEDFEQHNPEWVDPISVNYKGYDIWEIPPNGQGIIVLMALNMLKGFNFTFRNAETFHAQIEAIKLAFADAHRYVADQRFSQVPVAEMLSDNYGDVRRACIKERACLPKAGEPEASGTVYLSAADSEGNMVSFIQSNYAGFGSAIVIPKTGIALNNRAKGFSLDPNHPNVLAPGKRPYHTIIPGFITKDGEPVGPFGVMGGYMQPQGHVQVIMNMVDFAMNPQEAIDAPRWQWVGDMNVSVEPGFPIAEAQALARMGHHMGAALDSNEFGRGQMILRTSDGTLVGATEPRADGSIAAW</sequence>
<dbReference type="Proteomes" id="UP000002366">
    <property type="component" value="Chromosome"/>
</dbReference>
<dbReference type="MEROPS" id="T03.025"/>
<proteinExistence type="predicted"/>
<dbReference type="eggNOG" id="COG0405">
    <property type="taxonomic scope" value="Bacteria"/>
</dbReference>
<dbReference type="KEGG" id="aco:Amico_1696"/>
<gene>
    <name evidence="1" type="ordered locus">Amico_1696</name>
</gene>
<keyword evidence="1" id="KW-0808">Transferase</keyword>
<dbReference type="InterPro" id="IPR043137">
    <property type="entry name" value="GGT_ssub_C"/>
</dbReference>
<dbReference type="Gene3D" id="1.10.246.230">
    <property type="match status" value="1"/>
</dbReference>
<dbReference type="InterPro" id="IPR052896">
    <property type="entry name" value="GGT-like_enzyme"/>
</dbReference>
<dbReference type="PANTHER" id="PTHR43881">
    <property type="entry name" value="GAMMA-GLUTAMYLTRANSPEPTIDASE (AFU_ORTHOLOGUE AFUA_4G13580)"/>
    <property type="match status" value="1"/>
</dbReference>
<accession>D5EGY0</accession>
<keyword evidence="2" id="KW-1185">Reference proteome</keyword>
<dbReference type="STRING" id="572547.Amico_1696"/>
<evidence type="ECO:0000313" key="1">
    <source>
        <dbReference type="EMBL" id="ADE57812.1"/>
    </source>
</evidence>
<evidence type="ECO:0000313" key="2">
    <source>
        <dbReference type="Proteomes" id="UP000002366"/>
    </source>
</evidence>
<dbReference type="Pfam" id="PF01019">
    <property type="entry name" value="G_glu_transpept"/>
    <property type="match status" value="1"/>
</dbReference>
<dbReference type="HOGENOM" id="CLU_014813_3_1_0"/>
<reference evidence="1 2" key="1">
    <citation type="journal article" date="2010" name="Stand. Genomic Sci.">
        <title>Complete genome sequence of Aminobacterium colombiense type strain (ALA-1).</title>
        <authorList>
            <person name="Chertkov O."/>
            <person name="Sikorski J."/>
            <person name="Brambilla E."/>
            <person name="Lapidus A."/>
            <person name="Copeland A."/>
            <person name="Glavina Del Rio T."/>
            <person name="Nolan M."/>
            <person name="Lucas S."/>
            <person name="Tice H."/>
            <person name="Cheng J.F."/>
            <person name="Han C."/>
            <person name="Detter J.C."/>
            <person name="Bruce D."/>
            <person name="Tapia R."/>
            <person name="Goodwin L."/>
            <person name="Pitluck S."/>
            <person name="Liolios K."/>
            <person name="Ivanova N."/>
            <person name="Mavromatis K."/>
            <person name="Ovchinnikova G."/>
            <person name="Pati A."/>
            <person name="Chen A."/>
            <person name="Palaniappan K."/>
            <person name="Land M."/>
            <person name="Hauser L."/>
            <person name="Chang Y.J."/>
            <person name="Jeffries C.D."/>
            <person name="Spring S."/>
            <person name="Rohde M."/>
            <person name="Goker M."/>
            <person name="Bristow J."/>
            <person name="Eisen J.A."/>
            <person name="Markowitz V."/>
            <person name="Hugenholtz P."/>
            <person name="Kyrpides N.C."/>
            <person name="Klenk H.P."/>
        </authorList>
    </citation>
    <scope>NUCLEOTIDE SEQUENCE [LARGE SCALE GENOMIC DNA]</scope>
    <source>
        <strain evidence="2">DSM 12261 / ALA-1</strain>
    </source>
</reference>
<protein>
    <submittedName>
        <fullName evidence="1">Gamma-glutamyltransferase</fullName>
        <ecNumber evidence="1">2.3.2.2</ecNumber>
    </submittedName>
</protein>
<organism evidence="1 2">
    <name type="scientific">Aminobacterium colombiense (strain DSM 12261 / ALA-1)</name>
    <dbReference type="NCBI Taxonomy" id="572547"/>
    <lineage>
        <taxon>Bacteria</taxon>
        <taxon>Thermotogati</taxon>
        <taxon>Synergistota</taxon>
        <taxon>Synergistia</taxon>
        <taxon>Synergistales</taxon>
        <taxon>Aminobacteriaceae</taxon>
        <taxon>Aminobacterium</taxon>
    </lineage>
</organism>
<dbReference type="EMBL" id="CP001997">
    <property type="protein sequence ID" value="ADE57812.1"/>
    <property type="molecule type" value="Genomic_DNA"/>
</dbReference>
<dbReference type="OrthoDB" id="9781342at2"/>
<dbReference type="SUPFAM" id="SSF56235">
    <property type="entry name" value="N-terminal nucleophile aminohydrolases (Ntn hydrolases)"/>
    <property type="match status" value="1"/>
</dbReference>
<dbReference type="AlphaFoldDB" id="D5EGY0"/>
<dbReference type="EC" id="2.3.2.2" evidence="1"/>
<dbReference type="Gene3D" id="3.60.20.40">
    <property type="match status" value="1"/>
</dbReference>
<dbReference type="PRINTS" id="PR01210">
    <property type="entry name" value="GGTRANSPTASE"/>
</dbReference>
<name>D5EGY0_AMICL</name>
<dbReference type="InterPro" id="IPR029055">
    <property type="entry name" value="Ntn_hydrolases_N"/>
</dbReference>
<dbReference type="PANTHER" id="PTHR43881:SF1">
    <property type="entry name" value="GAMMA-GLUTAMYLTRANSPEPTIDASE (AFU_ORTHOLOGUE AFUA_4G13580)"/>
    <property type="match status" value="1"/>
</dbReference>
<dbReference type="RefSeq" id="WP_013049074.1">
    <property type="nucleotide sequence ID" value="NC_014011.1"/>
</dbReference>
<dbReference type="GO" id="GO:0103068">
    <property type="term" value="F:leukotriene C4 gamma-glutamyl transferase activity"/>
    <property type="evidence" value="ECO:0007669"/>
    <property type="project" value="UniProtKB-EC"/>
</dbReference>